<feature type="compositionally biased region" description="Polar residues" evidence="1">
    <location>
        <begin position="458"/>
        <end position="470"/>
    </location>
</feature>
<feature type="region of interest" description="Disordered" evidence="1">
    <location>
        <begin position="149"/>
        <end position="436"/>
    </location>
</feature>
<dbReference type="AlphaFoldDB" id="A0A1Y1YUE9"/>
<dbReference type="OrthoDB" id="3770722at2759"/>
<evidence type="ECO:0000313" key="3">
    <source>
        <dbReference type="Proteomes" id="UP000193144"/>
    </source>
</evidence>
<feature type="compositionally biased region" description="Gly residues" evidence="1">
    <location>
        <begin position="524"/>
        <end position="537"/>
    </location>
</feature>
<feature type="compositionally biased region" description="Acidic residues" evidence="1">
    <location>
        <begin position="180"/>
        <end position="190"/>
    </location>
</feature>
<gene>
    <name evidence="2" type="ORF">BCR34DRAFT_100394</name>
</gene>
<evidence type="ECO:0000313" key="2">
    <source>
        <dbReference type="EMBL" id="ORY01195.1"/>
    </source>
</evidence>
<proteinExistence type="predicted"/>
<evidence type="ECO:0000256" key="1">
    <source>
        <dbReference type="SAM" id="MobiDB-lite"/>
    </source>
</evidence>
<sequence>MGDSPPSSIVGSFSSGTSSSPTLIDSAPFLPQTPYLDSAPTVPRPSDGLLSMQIRVLELLRLQAADSLTASHLAALTRDINPSVVPDPQEALRLCYYMRQLGIATYSRLEEKQFRCFLANPNYRIRNDINDVCYWNQEYNGTVTLREPVSRRPRHSRRNAMPGLPDAMLNGLGLRPSGGFEDEEDEDEDAQLAAAIQASLGDGMGSRESTGGVEASGSGAGPAVASGSLQVPVQQHQEPRATMPPVSQQAPEEPPPPPVLNQGPPPSSSRAIPSDPSNIASFLVHARVARAQRPEGHTHPRPSSPRPGRADDPHALVHQFSSALSRRFVPNPSLSPILGQAAPSGSRPGQRSSSEPPSATASASRPAPSPLSVAGGELSAPSTSAPTSSSGSHIQPQNSPPPAPSTRHGHVTHQTALSTCGRRNGRGRGSGAFSAQTRFGEDVHASFHSQFSGAANAGLTQIQNSGSGSESAPVEMASRGGQGRGRGQVPSEGSGSGPSNLAGRGGRGTGRWDVMPNPHSASRGGLGDGDQGARGGA</sequence>
<feature type="compositionally biased region" description="Pro residues" evidence="1">
    <location>
        <begin position="252"/>
        <end position="267"/>
    </location>
</feature>
<dbReference type="Proteomes" id="UP000193144">
    <property type="component" value="Unassembled WGS sequence"/>
</dbReference>
<reference evidence="2 3" key="1">
    <citation type="submission" date="2016-07" db="EMBL/GenBank/DDBJ databases">
        <title>Pervasive Adenine N6-methylation of Active Genes in Fungi.</title>
        <authorList>
            <consortium name="DOE Joint Genome Institute"/>
            <person name="Mondo S.J."/>
            <person name="Dannebaum R.O."/>
            <person name="Kuo R.C."/>
            <person name="Labutti K."/>
            <person name="Haridas S."/>
            <person name="Kuo A."/>
            <person name="Salamov A."/>
            <person name="Ahrendt S.R."/>
            <person name="Lipzen A."/>
            <person name="Sullivan W."/>
            <person name="Andreopoulos W.B."/>
            <person name="Clum A."/>
            <person name="Lindquist E."/>
            <person name="Daum C."/>
            <person name="Ramamoorthy G.K."/>
            <person name="Gryganskyi A."/>
            <person name="Culley D."/>
            <person name="Magnuson J.K."/>
            <person name="James T.Y."/>
            <person name="O'Malley M.A."/>
            <person name="Stajich J.E."/>
            <person name="Spatafora J.W."/>
            <person name="Visel A."/>
            <person name="Grigoriev I.V."/>
        </authorList>
    </citation>
    <scope>NUCLEOTIDE SEQUENCE [LARGE SCALE GENOMIC DNA]</scope>
    <source>
        <strain evidence="2 3">CBS 115471</strain>
    </source>
</reference>
<dbReference type="EMBL" id="MCFA01000173">
    <property type="protein sequence ID" value="ORY01195.1"/>
    <property type="molecule type" value="Genomic_DNA"/>
</dbReference>
<feature type="compositionally biased region" description="Low complexity" evidence="1">
    <location>
        <begin position="343"/>
        <end position="390"/>
    </location>
</feature>
<keyword evidence="3" id="KW-1185">Reference proteome</keyword>
<feature type="region of interest" description="Disordered" evidence="1">
    <location>
        <begin position="458"/>
        <end position="537"/>
    </location>
</feature>
<organism evidence="2 3">
    <name type="scientific">Clohesyomyces aquaticus</name>
    <dbReference type="NCBI Taxonomy" id="1231657"/>
    <lineage>
        <taxon>Eukaryota</taxon>
        <taxon>Fungi</taxon>
        <taxon>Dikarya</taxon>
        <taxon>Ascomycota</taxon>
        <taxon>Pezizomycotina</taxon>
        <taxon>Dothideomycetes</taxon>
        <taxon>Pleosporomycetidae</taxon>
        <taxon>Pleosporales</taxon>
        <taxon>Lindgomycetaceae</taxon>
        <taxon>Clohesyomyces</taxon>
    </lineage>
</organism>
<protein>
    <submittedName>
        <fullName evidence="2">Uncharacterized protein</fullName>
    </submittedName>
</protein>
<accession>A0A1Y1YUE9</accession>
<feature type="compositionally biased region" description="Polar residues" evidence="1">
    <location>
        <begin position="269"/>
        <end position="280"/>
    </location>
</feature>
<comment type="caution">
    <text evidence="2">The sequence shown here is derived from an EMBL/GenBank/DDBJ whole genome shotgun (WGS) entry which is preliminary data.</text>
</comment>
<feature type="region of interest" description="Disordered" evidence="1">
    <location>
        <begin position="1"/>
        <end position="20"/>
    </location>
</feature>
<name>A0A1Y1YUE9_9PLEO</name>
<feature type="compositionally biased region" description="Low complexity" evidence="1">
    <location>
        <begin position="211"/>
        <end position="228"/>
    </location>
</feature>